<feature type="transmembrane region" description="Helical" evidence="11">
    <location>
        <begin position="191"/>
        <end position="215"/>
    </location>
</feature>
<dbReference type="Gene3D" id="3.40.50.1000">
    <property type="entry name" value="HAD superfamily/HAD-like"/>
    <property type="match status" value="1"/>
</dbReference>
<evidence type="ECO:0000256" key="1">
    <source>
        <dbReference type="ARBA" id="ARBA00004141"/>
    </source>
</evidence>
<dbReference type="PANTHER" id="PTHR24092">
    <property type="entry name" value="PROBABLE PHOSPHOLIPID-TRANSPORTING ATPASE"/>
    <property type="match status" value="1"/>
</dbReference>
<evidence type="ECO:0000256" key="8">
    <source>
        <dbReference type="ARBA" id="ARBA00022989"/>
    </source>
</evidence>
<keyword evidence="6" id="KW-0067">ATP-binding</keyword>
<dbReference type="InterPro" id="IPR023214">
    <property type="entry name" value="HAD_sf"/>
</dbReference>
<sequence length="347" mass="38970">MGVKGDVKVEQKPDNQESSSLLQAEKQRELQLDLEKQYTAGLLGIKDSDSKELGVKVVDSKKFQGEVQCEQPNNSLYTFTGNLITEEQTLPLSPNQLLLRGCSLRNTAYIIGAVIFSGPETKVMMNSMNVPSKRSTLERKLDKLILTLFGVLFCMCLIGAVGSGVFINSKYYFLGLHSPNLTPDMNPNNGFVVAFLNMFTLITLYSPIIPISLYVSIETIKFIQSNQYINNDLHMYHVETNTPALARTSNLNEELGQVEYIFSDKTGTLTRNLMEFFKCSIWGEVYGTGLTEIEIGGEQRSGIKVDEVRKASNSVHDKGFNFDDARLMRGAWWSEPNPDMCKVYEFN</sequence>
<dbReference type="Proteomes" id="UP000306102">
    <property type="component" value="Unassembled WGS sequence"/>
</dbReference>
<dbReference type="GO" id="GO:0045332">
    <property type="term" value="P:phospholipid translocation"/>
    <property type="evidence" value="ECO:0007669"/>
    <property type="project" value="TreeGrafter"/>
</dbReference>
<evidence type="ECO:0000256" key="10">
    <source>
        <dbReference type="SAM" id="MobiDB-lite"/>
    </source>
</evidence>
<accession>A0A4S4DW51</accession>
<dbReference type="AlphaFoldDB" id="A0A4S4DW51"/>
<organism evidence="12 13">
    <name type="scientific">Camellia sinensis var. sinensis</name>
    <name type="common">China tea</name>
    <dbReference type="NCBI Taxonomy" id="542762"/>
    <lineage>
        <taxon>Eukaryota</taxon>
        <taxon>Viridiplantae</taxon>
        <taxon>Streptophyta</taxon>
        <taxon>Embryophyta</taxon>
        <taxon>Tracheophyta</taxon>
        <taxon>Spermatophyta</taxon>
        <taxon>Magnoliopsida</taxon>
        <taxon>eudicotyledons</taxon>
        <taxon>Gunneridae</taxon>
        <taxon>Pentapetalae</taxon>
        <taxon>asterids</taxon>
        <taxon>Ericales</taxon>
        <taxon>Theaceae</taxon>
        <taxon>Camellia</taxon>
    </lineage>
</organism>
<keyword evidence="3" id="KW-0813">Transport</keyword>
<evidence type="ECO:0000256" key="2">
    <source>
        <dbReference type="ARBA" id="ARBA00004308"/>
    </source>
</evidence>
<keyword evidence="5" id="KW-0547">Nucleotide-binding</keyword>
<evidence type="ECO:0000256" key="11">
    <source>
        <dbReference type="SAM" id="Phobius"/>
    </source>
</evidence>
<evidence type="ECO:0000256" key="3">
    <source>
        <dbReference type="ARBA" id="ARBA00022448"/>
    </source>
</evidence>
<dbReference type="EMBL" id="SDRB02010313">
    <property type="protein sequence ID" value="THG07015.1"/>
    <property type="molecule type" value="Genomic_DNA"/>
</dbReference>
<keyword evidence="4 11" id="KW-0812">Transmembrane</keyword>
<keyword evidence="13" id="KW-1185">Reference proteome</keyword>
<comment type="caution">
    <text evidence="12">The sequence shown here is derived from an EMBL/GenBank/DDBJ whole genome shotgun (WGS) entry which is preliminary data.</text>
</comment>
<dbReference type="GO" id="GO:0005886">
    <property type="term" value="C:plasma membrane"/>
    <property type="evidence" value="ECO:0007669"/>
    <property type="project" value="TreeGrafter"/>
</dbReference>
<evidence type="ECO:0000256" key="4">
    <source>
        <dbReference type="ARBA" id="ARBA00022692"/>
    </source>
</evidence>
<keyword evidence="9 11" id="KW-0472">Membrane</keyword>
<name>A0A4S4DW51_CAMSN</name>
<evidence type="ECO:0008006" key="14">
    <source>
        <dbReference type="Google" id="ProtNLM"/>
    </source>
</evidence>
<evidence type="ECO:0000313" key="13">
    <source>
        <dbReference type="Proteomes" id="UP000306102"/>
    </source>
</evidence>
<dbReference type="GO" id="GO:0140326">
    <property type="term" value="F:ATPase-coupled intramembrane lipid transporter activity"/>
    <property type="evidence" value="ECO:0007669"/>
    <property type="project" value="TreeGrafter"/>
</dbReference>
<dbReference type="GO" id="GO:0000139">
    <property type="term" value="C:Golgi membrane"/>
    <property type="evidence" value="ECO:0007669"/>
    <property type="project" value="GOC"/>
</dbReference>
<dbReference type="GO" id="GO:0048194">
    <property type="term" value="P:Golgi vesicle budding"/>
    <property type="evidence" value="ECO:0007669"/>
    <property type="project" value="TreeGrafter"/>
</dbReference>
<dbReference type="GO" id="GO:0005802">
    <property type="term" value="C:trans-Golgi network"/>
    <property type="evidence" value="ECO:0007669"/>
    <property type="project" value="TreeGrafter"/>
</dbReference>
<gene>
    <name evidence="12" type="ORF">TEA_022930</name>
</gene>
<evidence type="ECO:0000256" key="5">
    <source>
        <dbReference type="ARBA" id="ARBA00022741"/>
    </source>
</evidence>
<dbReference type="InterPro" id="IPR023299">
    <property type="entry name" value="ATPase_P-typ_cyto_dom_N"/>
</dbReference>
<evidence type="ECO:0000256" key="6">
    <source>
        <dbReference type="ARBA" id="ARBA00022840"/>
    </source>
</evidence>
<dbReference type="InterPro" id="IPR023298">
    <property type="entry name" value="ATPase_P-typ_TM_dom_sf"/>
</dbReference>
<protein>
    <recommendedName>
        <fullName evidence="14">P-type phospholipid transporter</fullName>
    </recommendedName>
</protein>
<dbReference type="InterPro" id="IPR018303">
    <property type="entry name" value="ATPase_P-typ_P_site"/>
</dbReference>
<dbReference type="PANTHER" id="PTHR24092:SF180">
    <property type="entry name" value="PHOSPHOLIPID-TRANSPORTING ATPASE DNF1-RELATED"/>
    <property type="match status" value="1"/>
</dbReference>
<feature type="region of interest" description="Disordered" evidence="10">
    <location>
        <begin position="1"/>
        <end position="24"/>
    </location>
</feature>
<dbReference type="STRING" id="542762.A0A4S4DW51"/>
<dbReference type="SUPFAM" id="SSF81665">
    <property type="entry name" value="Calcium ATPase, transmembrane domain M"/>
    <property type="match status" value="1"/>
</dbReference>
<comment type="subcellular location">
    <subcellularLocation>
        <location evidence="2">Endomembrane system</location>
    </subcellularLocation>
    <subcellularLocation>
        <location evidence="1">Membrane</location>
        <topology evidence="1">Multi-pass membrane protein</topology>
    </subcellularLocation>
</comment>
<dbReference type="GO" id="GO:0005524">
    <property type="term" value="F:ATP binding"/>
    <property type="evidence" value="ECO:0007669"/>
    <property type="project" value="UniProtKB-KW"/>
</dbReference>
<dbReference type="Gene3D" id="3.40.1110.10">
    <property type="entry name" value="Calcium-transporting ATPase, cytoplasmic domain N"/>
    <property type="match status" value="1"/>
</dbReference>
<dbReference type="PROSITE" id="PS00154">
    <property type="entry name" value="ATPASE_E1_E2"/>
    <property type="match status" value="1"/>
</dbReference>
<dbReference type="Gene3D" id="1.20.1110.10">
    <property type="entry name" value="Calcium-transporting ATPase, transmembrane domain"/>
    <property type="match status" value="1"/>
</dbReference>
<evidence type="ECO:0000313" key="12">
    <source>
        <dbReference type="EMBL" id="THG07015.1"/>
    </source>
</evidence>
<feature type="transmembrane region" description="Helical" evidence="11">
    <location>
        <begin position="144"/>
        <end position="167"/>
    </location>
</feature>
<reference evidence="12 13" key="1">
    <citation type="journal article" date="2018" name="Proc. Natl. Acad. Sci. U.S.A.">
        <title>Draft genome sequence of Camellia sinensis var. sinensis provides insights into the evolution of the tea genome and tea quality.</title>
        <authorList>
            <person name="Wei C."/>
            <person name="Yang H."/>
            <person name="Wang S."/>
            <person name="Zhao J."/>
            <person name="Liu C."/>
            <person name="Gao L."/>
            <person name="Xia E."/>
            <person name="Lu Y."/>
            <person name="Tai Y."/>
            <person name="She G."/>
            <person name="Sun J."/>
            <person name="Cao H."/>
            <person name="Tong W."/>
            <person name="Gao Q."/>
            <person name="Li Y."/>
            <person name="Deng W."/>
            <person name="Jiang X."/>
            <person name="Wang W."/>
            <person name="Chen Q."/>
            <person name="Zhang S."/>
            <person name="Li H."/>
            <person name="Wu J."/>
            <person name="Wang P."/>
            <person name="Li P."/>
            <person name="Shi C."/>
            <person name="Zheng F."/>
            <person name="Jian J."/>
            <person name="Huang B."/>
            <person name="Shan D."/>
            <person name="Shi M."/>
            <person name="Fang C."/>
            <person name="Yue Y."/>
            <person name="Li F."/>
            <person name="Li D."/>
            <person name="Wei S."/>
            <person name="Han B."/>
            <person name="Jiang C."/>
            <person name="Yin Y."/>
            <person name="Xia T."/>
            <person name="Zhang Z."/>
            <person name="Bennetzen J.L."/>
            <person name="Zhao S."/>
            <person name="Wan X."/>
        </authorList>
    </citation>
    <scope>NUCLEOTIDE SEQUENCE [LARGE SCALE GENOMIC DNA]</scope>
    <source>
        <strain evidence="13">cv. Shuchazao</strain>
        <tissue evidence="12">Leaf</tissue>
    </source>
</reference>
<keyword evidence="7" id="KW-1278">Translocase</keyword>
<proteinExistence type="predicted"/>
<dbReference type="FunFam" id="3.40.50.1000:FF:000001">
    <property type="entry name" value="Phospholipid-transporting ATPase IC"/>
    <property type="match status" value="1"/>
</dbReference>
<feature type="compositionally biased region" description="Basic and acidic residues" evidence="10">
    <location>
        <begin position="1"/>
        <end position="15"/>
    </location>
</feature>
<evidence type="ECO:0000256" key="9">
    <source>
        <dbReference type="ARBA" id="ARBA00023136"/>
    </source>
</evidence>
<evidence type="ECO:0000256" key="7">
    <source>
        <dbReference type="ARBA" id="ARBA00022967"/>
    </source>
</evidence>
<keyword evidence="8 11" id="KW-1133">Transmembrane helix</keyword>